<dbReference type="Gene3D" id="3.30.70.1560">
    <property type="entry name" value="Alpha-L RNA-binding motif"/>
    <property type="match status" value="1"/>
</dbReference>
<dbReference type="PATRIC" id="fig|1246955.3.peg.714"/>
<protein>
    <submittedName>
        <fullName evidence="2">16S rRNA uridine-516 pseudouridylate synthase and related pseudouridylate synthase</fullName>
    </submittedName>
</protein>
<name>L0RV31_MYCC1</name>
<evidence type="ECO:0000313" key="3">
    <source>
        <dbReference type="Proteomes" id="UP000010466"/>
    </source>
</evidence>
<dbReference type="GO" id="GO:0140098">
    <property type="term" value="F:catalytic activity, acting on RNA"/>
    <property type="evidence" value="ECO:0007669"/>
    <property type="project" value="UniProtKB-ARBA"/>
</dbReference>
<dbReference type="RefSeq" id="WP_015287644.1">
    <property type="nucleotide sequence ID" value="NC_019949.1"/>
</dbReference>
<dbReference type="KEGG" id="mcy:MCYN_0791"/>
<dbReference type="STRING" id="1246955.MCYN_0791"/>
<keyword evidence="1" id="KW-0413">Isomerase</keyword>
<dbReference type="InterPro" id="IPR020103">
    <property type="entry name" value="PsdUridine_synth_cat_dom_sf"/>
</dbReference>
<proteinExistence type="predicted"/>
<dbReference type="EMBL" id="HF559394">
    <property type="protein sequence ID" value="CCP24523.1"/>
    <property type="molecule type" value="Genomic_DNA"/>
</dbReference>
<keyword evidence="3" id="KW-1185">Reference proteome</keyword>
<sequence>MNSIKRNKKHSNQDINKDEIFAFCPNISSCFKFHQIKRMFQAFNYKVIELKRIKFNNLKLPNSLKLGSYIVIKKEDLTK</sequence>
<dbReference type="InterPro" id="IPR020094">
    <property type="entry name" value="TruA/RsuA/RluB/E/F_N"/>
</dbReference>
<dbReference type="GO" id="GO:0009982">
    <property type="term" value="F:pseudouridine synthase activity"/>
    <property type="evidence" value="ECO:0007669"/>
    <property type="project" value="InterPro"/>
</dbReference>
<gene>
    <name evidence="2" type="primary">MCYN0791</name>
    <name evidence="2" type="ordered locus">MCYN_0791</name>
</gene>
<dbReference type="Gene3D" id="3.30.70.580">
    <property type="entry name" value="Pseudouridine synthase I, catalytic domain, N-terminal subdomain"/>
    <property type="match status" value="1"/>
</dbReference>
<reference evidence="3" key="1">
    <citation type="journal article" date="2013" name="Genome Announc.">
        <title>Complete genome sequence of Mycoplasma cynos strain C142.</title>
        <authorList>
            <person name="Walker C.A."/>
            <person name="Mannering S.A."/>
            <person name="Shields S."/>
            <person name="Blake D.P."/>
            <person name="Brownlie J."/>
        </authorList>
    </citation>
    <scope>NUCLEOTIDE SEQUENCE [LARGE SCALE GENOMIC DNA]</scope>
    <source>
        <strain evidence="3">C142</strain>
    </source>
</reference>
<evidence type="ECO:0000256" key="1">
    <source>
        <dbReference type="ARBA" id="ARBA00023235"/>
    </source>
</evidence>
<organism evidence="2 3">
    <name type="scientific">Mycoplasmopsis cynos (strain C142)</name>
    <name type="common">Mycoplasma cynos</name>
    <dbReference type="NCBI Taxonomy" id="1246955"/>
    <lineage>
        <taxon>Bacteria</taxon>
        <taxon>Bacillati</taxon>
        <taxon>Mycoplasmatota</taxon>
        <taxon>Mycoplasmoidales</taxon>
        <taxon>Metamycoplasmataceae</taxon>
        <taxon>Mycoplasmopsis</taxon>
    </lineage>
</organism>
<dbReference type="GO" id="GO:0006396">
    <property type="term" value="P:RNA processing"/>
    <property type="evidence" value="ECO:0007669"/>
    <property type="project" value="UniProtKB-ARBA"/>
</dbReference>
<evidence type="ECO:0000313" key="2">
    <source>
        <dbReference type="EMBL" id="CCP24523.1"/>
    </source>
</evidence>
<dbReference type="Proteomes" id="UP000010466">
    <property type="component" value="Chromosome"/>
</dbReference>
<dbReference type="GO" id="GO:0001522">
    <property type="term" value="P:pseudouridine synthesis"/>
    <property type="evidence" value="ECO:0007669"/>
    <property type="project" value="InterPro"/>
</dbReference>
<dbReference type="GeneID" id="74932458"/>
<accession>L0RV31</accession>
<dbReference type="GO" id="GO:0003723">
    <property type="term" value="F:RNA binding"/>
    <property type="evidence" value="ECO:0007669"/>
    <property type="project" value="InterPro"/>
</dbReference>
<dbReference type="AlphaFoldDB" id="L0RV31"/>
<dbReference type="InterPro" id="IPR042092">
    <property type="entry name" value="PsdUridine_s_RsuA/RluB/E/F_cat"/>
</dbReference>
<dbReference type="SUPFAM" id="SSF55120">
    <property type="entry name" value="Pseudouridine synthase"/>
    <property type="match status" value="1"/>
</dbReference>
<dbReference type="HOGENOM" id="CLU_2602208_0_0_14"/>